<dbReference type="PANTHER" id="PTHR17469">
    <property type="entry name" value="SPERM SPECIFIC ANTIGEN 2-RELATED"/>
    <property type="match status" value="1"/>
</dbReference>
<feature type="compositionally biased region" description="Low complexity" evidence="1">
    <location>
        <begin position="432"/>
        <end position="454"/>
    </location>
</feature>
<feature type="region of interest" description="Disordered" evidence="1">
    <location>
        <begin position="88"/>
        <end position="107"/>
    </location>
</feature>
<feature type="region of interest" description="Disordered" evidence="1">
    <location>
        <begin position="121"/>
        <end position="170"/>
    </location>
</feature>
<dbReference type="OrthoDB" id="6088188at2759"/>
<protein>
    <recommendedName>
        <fullName evidence="2">ITPR-interacting domain-containing protein</fullName>
    </recommendedName>
</protein>
<feature type="compositionally biased region" description="Acidic residues" evidence="1">
    <location>
        <begin position="455"/>
        <end position="476"/>
    </location>
</feature>
<dbReference type="Pfam" id="PF14722">
    <property type="entry name" value="KRAP_IP3R_bind"/>
    <property type="match status" value="1"/>
</dbReference>
<organism evidence="3 4">
    <name type="scientific">Chloebia gouldiae</name>
    <name type="common">Gouldian finch</name>
    <name type="synonym">Erythrura gouldiae</name>
    <dbReference type="NCBI Taxonomy" id="44316"/>
    <lineage>
        <taxon>Eukaryota</taxon>
        <taxon>Metazoa</taxon>
        <taxon>Chordata</taxon>
        <taxon>Craniata</taxon>
        <taxon>Vertebrata</taxon>
        <taxon>Euteleostomi</taxon>
        <taxon>Archelosauria</taxon>
        <taxon>Archosauria</taxon>
        <taxon>Dinosauria</taxon>
        <taxon>Saurischia</taxon>
        <taxon>Theropoda</taxon>
        <taxon>Coelurosauria</taxon>
        <taxon>Aves</taxon>
        <taxon>Neognathae</taxon>
        <taxon>Neoaves</taxon>
        <taxon>Telluraves</taxon>
        <taxon>Australaves</taxon>
        <taxon>Passeriformes</taxon>
        <taxon>Passeroidea</taxon>
        <taxon>Passeridae</taxon>
        <taxon>Chloebia</taxon>
    </lineage>
</organism>
<evidence type="ECO:0000256" key="1">
    <source>
        <dbReference type="SAM" id="MobiDB-lite"/>
    </source>
</evidence>
<feature type="compositionally biased region" description="Basic residues" evidence="1">
    <location>
        <begin position="398"/>
        <end position="419"/>
    </location>
</feature>
<dbReference type="InterPro" id="IPR043444">
    <property type="entry name" value="TESPA1-like"/>
</dbReference>
<evidence type="ECO:0000313" key="3">
    <source>
        <dbReference type="EMBL" id="RLV63520.1"/>
    </source>
</evidence>
<accession>A0A3L8Q888</accession>
<feature type="compositionally biased region" description="Low complexity" evidence="1">
    <location>
        <begin position="93"/>
        <end position="107"/>
    </location>
</feature>
<gene>
    <name evidence="3" type="ORF">DV515_00018189</name>
</gene>
<feature type="region of interest" description="Disordered" evidence="1">
    <location>
        <begin position="278"/>
        <end position="514"/>
    </location>
</feature>
<comment type="caution">
    <text evidence="3">The sequence shown here is derived from an EMBL/GenBank/DDBJ whole genome shotgun (WGS) entry which is preliminary data.</text>
</comment>
<keyword evidence="4" id="KW-1185">Reference proteome</keyword>
<feature type="compositionally biased region" description="Gly residues" evidence="1">
    <location>
        <begin position="381"/>
        <end position="397"/>
    </location>
</feature>
<dbReference type="EMBL" id="QUSF01002602">
    <property type="protein sequence ID" value="RLV63520.1"/>
    <property type="molecule type" value="Genomic_DNA"/>
</dbReference>
<name>A0A3L8Q888_CHLGU</name>
<dbReference type="InterPro" id="IPR029325">
    <property type="entry name" value="ITPR-bd"/>
</dbReference>
<feature type="domain" description="ITPR-interacting" evidence="2">
    <location>
        <begin position="136"/>
        <end position="307"/>
    </location>
</feature>
<feature type="compositionally biased region" description="Acidic residues" evidence="1">
    <location>
        <begin position="44"/>
        <end position="54"/>
    </location>
</feature>
<feature type="region of interest" description="Disordered" evidence="1">
    <location>
        <begin position="16"/>
        <end position="72"/>
    </location>
</feature>
<dbReference type="PANTHER" id="PTHR17469:SF1">
    <property type="entry name" value="PROTEIN TESPA1"/>
    <property type="match status" value="1"/>
</dbReference>
<dbReference type="GO" id="GO:0005102">
    <property type="term" value="F:signaling receptor binding"/>
    <property type="evidence" value="ECO:0007669"/>
    <property type="project" value="InterPro"/>
</dbReference>
<dbReference type="SMART" id="SM01257">
    <property type="entry name" value="KRAP_IP3R_bind"/>
    <property type="match status" value="1"/>
</dbReference>
<feature type="compositionally biased region" description="Low complexity" evidence="1">
    <location>
        <begin position="147"/>
        <end position="158"/>
    </location>
</feature>
<evidence type="ECO:0000259" key="2">
    <source>
        <dbReference type="SMART" id="SM01257"/>
    </source>
</evidence>
<sequence>MEGASVLGPCSWHKRHAWARQSRGWRSPAPEGQQEQEQERKEEQEQEEQEEQEEAAAVPWEPPQLDHAVPEGGLCSEVRTWLRDCGAAALDEPGSPGPCACGSSGTSLEDELTLGAEALLLPGSPQAAGSRAQRDRRLSPGDSMAISVPSGVPSSVPSVSPPVSPPVPPPVSPPDLAEVLAWWQSDAEEILHNLGFVGSDAGVAARVPPRFFSAPSRASGIDLGLFLRAQVRRLEMEDPCLLLASRFQQVQALAATADAFFCLYSYVSRTPLQRIAPRRPCRDIPDSAERRGARPGERLKRAVSSLCLYTGGGTRRHPPGGDPRPRRRPGRGGAPDGAGRCPRGLPGGRRPRHGAALAVPEATPGVGTPRALLAPRPGALGARGGFVPGGSGAGGHGGHARRYHRAPPTRQQGRGHPRAPRGAATPGRLRPRPSAAAPREGPLGPRPPRSGGVPSEEEEDDDGDDDDEEDEEEDDDAPHLSARIPRSSLFHGRSDSSGFGEEPLPASAPPAPTR</sequence>
<feature type="compositionally biased region" description="Basic and acidic residues" evidence="1">
    <location>
        <begin position="280"/>
        <end position="300"/>
    </location>
</feature>
<dbReference type="AlphaFoldDB" id="A0A3L8Q888"/>
<proteinExistence type="predicted"/>
<reference evidence="3 4" key="1">
    <citation type="journal article" date="2018" name="Proc. R. Soc. B">
        <title>A non-coding region near Follistatin controls head colour polymorphism in the Gouldian finch.</title>
        <authorList>
            <person name="Toomey M.B."/>
            <person name="Marques C.I."/>
            <person name="Andrade P."/>
            <person name="Araujo P.M."/>
            <person name="Sabatino S."/>
            <person name="Gazda M.A."/>
            <person name="Afonso S."/>
            <person name="Lopes R.J."/>
            <person name="Corbo J.C."/>
            <person name="Carneiro M."/>
        </authorList>
    </citation>
    <scope>NUCLEOTIDE SEQUENCE [LARGE SCALE GENOMIC DNA]</scope>
    <source>
        <strain evidence="3">Red01</strain>
        <tissue evidence="3">Muscle</tissue>
    </source>
</reference>
<evidence type="ECO:0000313" key="4">
    <source>
        <dbReference type="Proteomes" id="UP000276834"/>
    </source>
</evidence>
<feature type="compositionally biased region" description="Low complexity" evidence="1">
    <location>
        <begin position="369"/>
        <end position="380"/>
    </location>
</feature>
<feature type="compositionally biased region" description="Pro residues" evidence="1">
    <location>
        <begin position="159"/>
        <end position="170"/>
    </location>
</feature>
<dbReference type="Proteomes" id="UP000276834">
    <property type="component" value="Unassembled WGS sequence"/>
</dbReference>
<dbReference type="STRING" id="44316.ENSEGOP00005019854"/>